<dbReference type="HOGENOM" id="CLU_1757636_0_0_7"/>
<reference evidence="1 2" key="1">
    <citation type="journal article" date="2007" name="Nat. Biotechnol.">
        <title>Complete genome sequence of the myxobacterium Sorangium cellulosum.</title>
        <authorList>
            <person name="Schneiker S."/>
            <person name="Perlova O."/>
            <person name="Kaiser O."/>
            <person name="Gerth K."/>
            <person name="Alici A."/>
            <person name="Altmeyer M.O."/>
            <person name="Bartels D."/>
            <person name="Bekel T."/>
            <person name="Beyer S."/>
            <person name="Bode E."/>
            <person name="Bode H.B."/>
            <person name="Bolten C.J."/>
            <person name="Choudhuri J.V."/>
            <person name="Doss S."/>
            <person name="Elnakady Y.A."/>
            <person name="Frank B."/>
            <person name="Gaigalat L."/>
            <person name="Goesmann A."/>
            <person name="Groeger C."/>
            <person name="Gross F."/>
            <person name="Jelsbak L."/>
            <person name="Jelsbak L."/>
            <person name="Kalinowski J."/>
            <person name="Kegler C."/>
            <person name="Knauber T."/>
            <person name="Konietzny S."/>
            <person name="Kopp M."/>
            <person name="Krause L."/>
            <person name="Krug D."/>
            <person name="Linke B."/>
            <person name="Mahmud T."/>
            <person name="Martinez-Arias R."/>
            <person name="McHardy A.C."/>
            <person name="Merai M."/>
            <person name="Meyer F."/>
            <person name="Mormann S."/>
            <person name="Munoz-Dorado J."/>
            <person name="Perez J."/>
            <person name="Pradella S."/>
            <person name="Rachid S."/>
            <person name="Raddatz G."/>
            <person name="Rosenau F."/>
            <person name="Rueckert C."/>
            <person name="Sasse F."/>
            <person name="Scharfe M."/>
            <person name="Schuster S.C."/>
            <person name="Suen G."/>
            <person name="Treuner-Lange A."/>
            <person name="Velicer G.J."/>
            <person name="Vorholter F.-J."/>
            <person name="Weissman K.J."/>
            <person name="Welch R.D."/>
            <person name="Wenzel S.C."/>
            <person name="Whitworth D.E."/>
            <person name="Wilhelm S."/>
            <person name="Wittmann C."/>
            <person name="Bloecker H."/>
            <person name="Puehler A."/>
            <person name="Mueller R."/>
        </authorList>
    </citation>
    <scope>NUCLEOTIDE SEQUENCE [LARGE SCALE GENOMIC DNA]</scope>
    <source>
        <strain evidence="2">So ce56</strain>
    </source>
</reference>
<dbReference type="KEGG" id="scl:sce0092"/>
<sequence>MRKPSNPCTLQIPKLPPCREAYSRREAASWVKGGVLMIKFPGDRSFREVARFTQDCGSICTHAAQYCLEMGGSHVSAPHMRLLQDCADICEATSKLLLRSSPQITQMMSVCASLCEQCAASCDKLTGDTQMRTCADECRRCAAACRQI</sequence>
<protein>
    <recommendedName>
        <fullName evidence="3">Ferredoxin</fullName>
    </recommendedName>
</protein>
<accession>A9GLB5</accession>
<gene>
    <name evidence="1" type="ordered locus">sce0092</name>
</gene>
<dbReference type="STRING" id="448385.sce0092"/>
<dbReference type="Proteomes" id="UP000002139">
    <property type="component" value="Chromosome"/>
</dbReference>
<keyword evidence="2" id="KW-1185">Reference proteome</keyword>
<dbReference type="Pfam" id="PF03860">
    <property type="entry name" value="Csp"/>
    <property type="match status" value="1"/>
</dbReference>
<dbReference type="Gene3D" id="1.20.1270.360">
    <property type="match status" value="1"/>
</dbReference>
<proteinExistence type="predicted"/>
<dbReference type="BioCyc" id="SCEL448385:SCE_RS00475-MONOMER"/>
<dbReference type="AlphaFoldDB" id="A9GLB5"/>
<name>A9GLB5_SORC5</name>
<dbReference type="eggNOG" id="ENOG5030Q5M">
    <property type="taxonomic scope" value="Bacteria"/>
</dbReference>
<evidence type="ECO:0000313" key="2">
    <source>
        <dbReference type="Proteomes" id="UP000002139"/>
    </source>
</evidence>
<dbReference type="PANTHER" id="PTHR37310:SF1">
    <property type="entry name" value="CYTOPLASMIC PROTEIN"/>
    <property type="match status" value="1"/>
</dbReference>
<dbReference type="InterPro" id="IPR005560">
    <property type="entry name" value="Csp_YhjQ"/>
</dbReference>
<dbReference type="PANTHER" id="PTHR37310">
    <property type="entry name" value="CYTOPLASMIC PROTEIN-RELATED"/>
    <property type="match status" value="1"/>
</dbReference>
<dbReference type="InterPro" id="IPR044543">
    <property type="entry name" value="YHJQ-like"/>
</dbReference>
<evidence type="ECO:0008006" key="3">
    <source>
        <dbReference type="Google" id="ProtNLM"/>
    </source>
</evidence>
<dbReference type="EMBL" id="AM746676">
    <property type="protein sequence ID" value="CAN90249.1"/>
    <property type="molecule type" value="Genomic_DNA"/>
</dbReference>
<dbReference type="CDD" id="cd08026">
    <property type="entry name" value="DUF326"/>
    <property type="match status" value="1"/>
</dbReference>
<organism evidence="1 2">
    <name type="scientific">Sorangium cellulosum (strain So ce56)</name>
    <name type="common">Polyangium cellulosum (strain So ce56)</name>
    <dbReference type="NCBI Taxonomy" id="448385"/>
    <lineage>
        <taxon>Bacteria</taxon>
        <taxon>Pseudomonadati</taxon>
        <taxon>Myxococcota</taxon>
        <taxon>Polyangia</taxon>
        <taxon>Polyangiales</taxon>
        <taxon>Polyangiaceae</taxon>
        <taxon>Sorangium</taxon>
    </lineage>
</organism>
<evidence type="ECO:0000313" key="1">
    <source>
        <dbReference type="EMBL" id="CAN90249.1"/>
    </source>
</evidence>